<dbReference type="GO" id="GO:0008168">
    <property type="term" value="F:methyltransferase activity"/>
    <property type="evidence" value="ECO:0007669"/>
    <property type="project" value="UniProtKB-KW"/>
</dbReference>
<proteinExistence type="predicted"/>
<comment type="caution">
    <text evidence="1">The sequence shown here is derived from an EMBL/GenBank/DDBJ whole genome shotgun (WGS) entry which is preliminary data.</text>
</comment>
<dbReference type="Proteomes" id="UP000298517">
    <property type="component" value="Unassembled WGS sequence"/>
</dbReference>
<dbReference type="CDD" id="cd02440">
    <property type="entry name" value="AdoMet_MTases"/>
    <property type="match status" value="1"/>
</dbReference>
<name>A0A4Y8ATK8_9FLAO</name>
<dbReference type="OrthoDB" id="9770553at2"/>
<dbReference type="InterPro" id="IPR029063">
    <property type="entry name" value="SAM-dependent_MTases_sf"/>
</dbReference>
<evidence type="ECO:0000313" key="2">
    <source>
        <dbReference type="Proteomes" id="UP000298517"/>
    </source>
</evidence>
<dbReference type="SUPFAM" id="SSF53335">
    <property type="entry name" value="S-adenosyl-L-methionine-dependent methyltransferases"/>
    <property type="match status" value="1"/>
</dbReference>
<reference evidence="1 2" key="1">
    <citation type="journal article" date="2011" name="J. Microbiol.">
        <title>Gramella jeungdoensis sp. nov., isolated from a solar saltern in Korea.</title>
        <authorList>
            <person name="Joung Y."/>
            <person name="Kim H."/>
            <person name="Jang T."/>
            <person name="Ahn T.S."/>
            <person name="Joh K."/>
        </authorList>
    </citation>
    <scope>NUCLEOTIDE SEQUENCE [LARGE SCALE GENOMIC DNA]</scope>
    <source>
        <strain evidence="1 2">KCTC 23123</strain>
    </source>
</reference>
<keyword evidence="1" id="KW-0808">Transferase</keyword>
<keyword evidence="2" id="KW-1185">Reference proteome</keyword>
<dbReference type="EMBL" id="SNQI01000002">
    <property type="protein sequence ID" value="TEW75231.1"/>
    <property type="molecule type" value="Genomic_DNA"/>
</dbReference>
<keyword evidence="1" id="KW-0489">Methyltransferase</keyword>
<dbReference type="AlphaFoldDB" id="A0A4Y8ATK8"/>
<dbReference type="RefSeq" id="WP_134247600.1">
    <property type="nucleotide sequence ID" value="NZ_SNQI01000002.1"/>
</dbReference>
<dbReference type="Gene3D" id="3.40.50.150">
    <property type="entry name" value="Vaccinia Virus protein VP39"/>
    <property type="match status" value="1"/>
</dbReference>
<sequence length="259" mass="29878">MNKKEKLIKLYQQNSKHSNYQVIPAVLKGIIPEDEINVTSRFEIERMSFLKNNIDFTGKRVLDIGGNTGFFSFESIEADASHVDYIEGNSAHANFVKEASSYLDKNIEVYNSYLDFESDLPNNSYDIVLLFNVLHHFGDDYGDKSVSVELAKAKMIDSINYFSGKTDYLVLQLGFCWKGDRNSLLFENGTKKEMIDFVSEAIKDKWKIEVVGVAEEFEEKTAYHPLTNENIIRKDALGEFRNRPIFILKPYKFEQETSR</sequence>
<dbReference type="GO" id="GO:0032259">
    <property type="term" value="P:methylation"/>
    <property type="evidence" value="ECO:0007669"/>
    <property type="project" value="UniProtKB-KW"/>
</dbReference>
<evidence type="ECO:0000313" key="1">
    <source>
        <dbReference type="EMBL" id="TEW75231.1"/>
    </source>
</evidence>
<protein>
    <submittedName>
        <fullName evidence="1">Class I SAM-dependent methyltransferase</fullName>
    </submittedName>
</protein>
<gene>
    <name evidence="1" type="ORF">E2488_06860</name>
</gene>
<accession>A0A4Y8ATK8</accession>
<organism evidence="1 2">
    <name type="scientific">Gramella jeungdoensis</name>
    <dbReference type="NCBI Taxonomy" id="708091"/>
    <lineage>
        <taxon>Bacteria</taxon>
        <taxon>Pseudomonadati</taxon>
        <taxon>Bacteroidota</taxon>
        <taxon>Flavobacteriia</taxon>
        <taxon>Flavobacteriales</taxon>
        <taxon>Flavobacteriaceae</taxon>
        <taxon>Christiangramia</taxon>
    </lineage>
</organism>